<dbReference type="InterPro" id="IPR027469">
    <property type="entry name" value="Cation_efflux_TMD_sf"/>
</dbReference>
<name>A0ABY7QX43_9ACTN</name>
<dbReference type="InterPro" id="IPR058533">
    <property type="entry name" value="Cation_efflux_TM"/>
</dbReference>
<feature type="domain" description="Cation efflux protein cytoplasmic" evidence="9">
    <location>
        <begin position="238"/>
        <end position="315"/>
    </location>
</feature>
<evidence type="ECO:0000256" key="2">
    <source>
        <dbReference type="ARBA" id="ARBA00008114"/>
    </source>
</evidence>
<dbReference type="RefSeq" id="WP_271417809.1">
    <property type="nucleotide sequence ID" value="NZ_CP115668.1"/>
</dbReference>
<protein>
    <submittedName>
        <fullName evidence="10">Cation diffusion facilitator family transporter</fullName>
    </submittedName>
</protein>
<dbReference type="SUPFAM" id="SSF161111">
    <property type="entry name" value="Cation efflux protein transmembrane domain-like"/>
    <property type="match status" value="1"/>
</dbReference>
<dbReference type="InterPro" id="IPR027470">
    <property type="entry name" value="Cation_efflux_CTD"/>
</dbReference>
<gene>
    <name evidence="10" type="ORF">O6R08_08940</name>
</gene>
<dbReference type="NCBIfam" id="TIGR01297">
    <property type="entry name" value="CDF"/>
    <property type="match status" value="1"/>
</dbReference>
<dbReference type="Gene3D" id="1.20.1510.10">
    <property type="entry name" value="Cation efflux protein transmembrane domain"/>
    <property type="match status" value="1"/>
</dbReference>
<comment type="subcellular location">
    <subcellularLocation>
        <location evidence="1">Membrane</location>
        <topology evidence="1">Multi-pass membrane protein</topology>
    </subcellularLocation>
</comment>
<evidence type="ECO:0000256" key="7">
    <source>
        <dbReference type="SAM" id="Phobius"/>
    </source>
</evidence>
<keyword evidence="4 7" id="KW-0812">Transmembrane</keyword>
<proteinExistence type="inferred from homology"/>
<dbReference type="SUPFAM" id="SSF160240">
    <property type="entry name" value="Cation efflux protein cytoplasmic domain-like"/>
    <property type="match status" value="1"/>
</dbReference>
<keyword evidence="5 7" id="KW-1133">Transmembrane helix</keyword>
<feature type="domain" description="Cation efflux protein transmembrane" evidence="8">
    <location>
        <begin position="41"/>
        <end position="234"/>
    </location>
</feature>
<evidence type="ECO:0000259" key="9">
    <source>
        <dbReference type="Pfam" id="PF16916"/>
    </source>
</evidence>
<evidence type="ECO:0000256" key="3">
    <source>
        <dbReference type="ARBA" id="ARBA00022448"/>
    </source>
</evidence>
<dbReference type="PANTHER" id="PTHR43840:SF15">
    <property type="entry name" value="MITOCHONDRIAL METAL TRANSPORTER 1-RELATED"/>
    <property type="match status" value="1"/>
</dbReference>
<dbReference type="EMBL" id="CP115668">
    <property type="protein sequence ID" value="WCC79618.1"/>
    <property type="molecule type" value="Genomic_DNA"/>
</dbReference>
<feature type="transmembrane region" description="Helical" evidence="7">
    <location>
        <begin position="39"/>
        <end position="58"/>
    </location>
</feature>
<keyword evidence="11" id="KW-1185">Reference proteome</keyword>
<reference evidence="10 11" key="1">
    <citation type="submission" date="2023-01" db="EMBL/GenBank/DDBJ databases">
        <authorList>
            <person name="Lee S.H."/>
            <person name="Jung H.S."/>
            <person name="Yun J.U."/>
        </authorList>
    </citation>
    <scope>NUCLEOTIDE SEQUENCE [LARGE SCALE GENOMIC DNA]</scope>
    <source>
        <strain evidence="10 11">CBA3108</strain>
    </source>
</reference>
<feature type="transmembrane region" description="Helical" evidence="7">
    <location>
        <begin position="70"/>
        <end position="87"/>
    </location>
</feature>
<dbReference type="PANTHER" id="PTHR43840">
    <property type="entry name" value="MITOCHONDRIAL METAL TRANSPORTER 1-RELATED"/>
    <property type="match status" value="1"/>
</dbReference>
<sequence length="327" mass="35902">MTVLCQEHRVGCQNAWVTTIPDIPEAPPRHQPPEDLSRFAWLSIAAAAVTILLKTLAWRITGSVGLLSDAAESLVNLVAAIIALIALKVSIRPPDKNHHFGHSKAEYFSAGAEGMMIFIAAAVIIYTAIQRFLHPQPIEDAGIGLLVSVVASLVNGVVAWVLLKNGRQRRSMTLIADGKHLLTDVWTSVGVLVGVALVWLTGWQRLDPIVAFGVGVNILVTGARLVGQSGTALLDVSLPKEDNQAIRDFLDARSNDHIKFHAVRTREAGYRRFLEFHMLVPGSWTVKQGHDAMEDLIDDILAEWPEMRVSGHLEPIEDPRSYEDMDV</sequence>
<evidence type="ECO:0000256" key="5">
    <source>
        <dbReference type="ARBA" id="ARBA00022989"/>
    </source>
</evidence>
<dbReference type="InterPro" id="IPR002524">
    <property type="entry name" value="Cation_efflux"/>
</dbReference>
<dbReference type="Proteomes" id="UP001212097">
    <property type="component" value="Chromosome"/>
</dbReference>
<evidence type="ECO:0000313" key="10">
    <source>
        <dbReference type="EMBL" id="WCC79618.1"/>
    </source>
</evidence>
<dbReference type="Pfam" id="PF01545">
    <property type="entry name" value="Cation_efflux"/>
    <property type="match status" value="1"/>
</dbReference>
<accession>A0ABY7QX43</accession>
<evidence type="ECO:0000256" key="6">
    <source>
        <dbReference type="ARBA" id="ARBA00023136"/>
    </source>
</evidence>
<evidence type="ECO:0000259" key="8">
    <source>
        <dbReference type="Pfam" id="PF01545"/>
    </source>
</evidence>
<feature type="transmembrane region" description="Helical" evidence="7">
    <location>
        <begin position="107"/>
        <end position="129"/>
    </location>
</feature>
<evidence type="ECO:0000256" key="4">
    <source>
        <dbReference type="ARBA" id="ARBA00022692"/>
    </source>
</evidence>
<organism evidence="10 11">
    <name type="scientific">Cutibacterium equinum</name>
    <dbReference type="NCBI Taxonomy" id="3016342"/>
    <lineage>
        <taxon>Bacteria</taxon>
        <taxon>Bacillati</taxon>
        <taxon>Actinomycetota</taxon>
        <taxon>Actinomycetes</taxon>
        <taxon>Propionibacteriales</taxon>
        <taxon>Propionibacteriaceae</taxon>
        <taxon>Cutibacterium</taxon>
    </lineage>
</organism>
<evidence type="ECO:0000256" key="1">
    <source>
        <dbReference type="ARBA" id="ARBA00004141"/>
    </source>
</evidence>
<dbReference type="Pfam" id="PF16916">
    <property type="entry name" value="ZT_dimer"/>
    <property type="match status" value="1"/>
</dbReference>
<keyword evidence="6 7" id="KW-0472">Membrane</keyword>
<feature type="transmembrane region" description="Helical" evidence="7">
    <location>
        <begin position="184"/>
        <end position="203"/>
    </location>
</feature>
<comment type="similarity">
    <text evidence="2">Belongs to the cation diffusion facilitator (CDF) transporter (TC 2.A.4) family.</text>
</comment>
<dbReference type="Gene3D" id="3.30.70.1350">
    <property type="entry name" value="Cation efflux protein, cytoplasmic domain"/>
    <property type="match status" value="1"/>
</dbReference>
<dbReference type="InterPro" id="IPR050291">
    <property type="entry name" value="CDF_Transporter"/>
</dbReference>
<keyword evidence="3" id="KW-0813">Transport</keyword>
<reference evidence="10 11" key="2">
    <citation type="submission" date="2023-06" db="EMBL/GenBank/DDBJ databases">
        <title>The Gram-positive Non-spore-bearing Anaerobic Bacilli of Human Feces.</title>
        <authorList>
            <person name="Eggerth A.H."/>
        </authorList>
    </citation>
    <scope>NUCLEOTIDE SEQUENCE [LARGE SCALE GENOMIC DNA]</scope>
    <source>
        <strain evidence="10 11">CBA3108</strain>
    </source>
</reference>
<dbReference type="InterPro" id="IPR036837">
    <property type="entry name" value="Cation_efflux_CTD_sf"/>
</dbReference>
<evidence type="ECO:0000313" key="11">
    <source>
        <dbReference type="Proteomes" id="UP001212097"/>
    </source>
</evidence>
<feature type="transmembrane region" description="Helical" evidence="7">
    <location>
        <begin position="141"/>
        <end position="163"/>
    </location>
</feature>